<dbReference type="InterPro" id="IPR002919">
    <property type="entry name" value="TIL_dom"/>
</dbReference>
<keyword evidence="2" id="KW-1015">Disulfide bond</keyword>
<reference evidence="5" key="1">
    <citation type="submission" date="2020-05" db="UniProtKB">
        <authorList>
            <consortium name="EnsemblMetazoa"/>
        </authorList>
    </citation>
    <scope>IDENTIFICATION</scope>
    <source>
        <strain evidence="5">FUMOZ</strain>
    </source>
</reference>
<evidence type="ECO:0000259" key="4">
    <source>
        <dbReference type="Pfam" id="PF01826"/>
    </source>
</evidence>
<dbReference type="InterPro" id="IPR051368">
    <property type="entry name" value="SerProtInhib-TIL_Domain"/>
</dbReference>
<dbReference type="Gene3D" id="2.10.25.10">
    <property type="entry name" value="Laminin"/>
    <property type="match status" value="1"/>
</dbReference>
<evidence type="ECO:0000256" key="2">
    <source>
        <dbReference type="ARBA" id="ARBA00023157"/>
    </source>
</evidence>
<dbReference type="SUPFAM" id="SSF57567">
    <property type="entry name" value="Serine protease inhibitors"/>
    <property type="match status" value="1"/>
</dbReference>
<dbReference type="STRING" id="62324.A0A4Y0BNV5"/>
<keyword evidence="1" id="KW-0646">Protease inhibitor</keyword>
<name>A0A4Y0BNV5_ANOFN</name>
<dbReference type="Pfam" id="PF01826">
    <property type="entry name" value="TIL"/>
    <property type="match status" value="1"/>
</dbReference>
<dbReference type="GO" id="GO:0030414">
    <property type="term" value="F:peptidase inhibitor activity"/>
    <property type="evidence" value="ECO:0007669"/>
    <property type="project" value="UniProtKB-KW"/>
</dbReference>
<dbReference type="AlphaFoldDB" id="A0A4Y0BNV5"/>
<dbReference type="CDD" id="cd19941">
    <property type="entry name" value="TIL"/>
    <property type="match status" value="1"/>
</dbReference>
<dbReference type="PANTHER" id="PTHR23259:SF70">
    <property type="entry name" value="ACCESSORY GLAND PROTEIN ACP62F-RELATED"/>
    <property type="match status" value="1"/>
</dbReference>
<keyword evidence="3" id="KW-0732">Signal</keyword>
<protein>
    <recommendedName>
        <fullName evidence="4">TIL domain-containing protein</fullName>
    </recommendedName>
</protein>
<evidence type="ECO:0000313" key="5">
    <source>
        <dbReference type="EnsemblMetazoa" id="AFUN021432-PA"/>
    </source>
</evidence>
<evidence type="ECO:0000256" key="1">
    <source>
        <dbReference type="ARBA" id="ARBA00022690"/>
    </source>
</evidence>
<feature type="signal peptide" evidence="3">
    <location>
        <begin position="1"/>
        <end position="19"/>
    </location>
</feature>
<dbReference type="VEuPathDB" id="VectorBase:AFUN021432"/>
<organism evidence="5">
    <name type="scientific">Anopheles funestus</name>
    <name type="common">African malaria mosquito</name>
    <dbReference type="NCBI Taxonomy" id="62324"/>
    <lineage>
        <taxon>Eukaryota</taxon>
        <taxon>Metazoa</taxon>
        <taxon>Ecdysozoa</taxon>
        <taxon>Arthropoda</taxon>
        <taxon>Hexapoda</taxon>
        <taxon>Insecta</taxon>
        <taxon>Pterygota</taxon>
        <taxon>Neoptera</taxon>
        <taxon>Endopterygota</taxon>
        <taxon>Diptera</taxon>
        <taxon>Nematocera</taxon>
        <taxon>Culicoidea</taxon>
        <taxon>Culicidae</taxon>
        <taxon>Anophelinae</taxon>
        <taxon>Anopheles</taxon>
    </lineage>
</organism>
<sequence>MMNSSQMFLVITILTFTLASVFTEECGPNEQFLECGAKNELTCAVRNIPVDPNDCVAGCFCKPGFLREFEGGTCVTRKECPSLV</sequence>
<proteinExistence type="predicted"/>
<dbReference type="EnsemblMetazoa" id="AFUN021432-RA">
    <property type="protein sequence ID" value="AFUN021432-PA"/>
    <property type="gene ID" value="AFUN021432"/>
</dbReference>
<dbReference type="InterPro" id="IPR036084">
    <property type="entry name" value="Ser_inhib-like_sf"/>
</dbReference>
<dbReference type="VEuPathDB" id="VectorBase:AFUN2_012787"/>
<evidence type="ECO:0000256" key="3">
    <source>
        <dbReference type="SAM" id="SignalP"/>
    </source>
</evidence>
<feature type="domain" description="TIL" evidence="4">
    <location>
        <begin position="26"/>
        <end position="80"/>
    </location>
</feature>
<dbReference type="PANTHER" id="PTHR23259">
    <property type="entry name" value="RIDDLE"/>
    <property type="match status" value="1"/>
</dbReference>
<feature type="chain" id="PRO_5021223546" description="TIL domain-containing protein" evidence="3">
    <location>
        <begin position="20"/>
        <end position="84"/>
    </location>
</feature>
<accession>A0A4Y0BNV5</accession>